<evidence type="ECO:0000313" key="8">
    <source>
        <dbReference type="Proteomes" id="UP000269015"/>
    </source>
</evidence>
<accession>A0AAD0YTF8</accession>
<sequence>MTKVDNINVSFIKMEKIGVQASAIDLKKIKPEDLISIKEELSKEGFILFRNQALDDKDLISLGKQVGNGRLEASAFSVNHGKAIKEVGYITNLKRPDGSPLGNSLNTTDFWHSDQEFRENPASIGILFCLIPPEKEGQTSFVSTSMSLVKKNKIKKLQGLWSTREPAVVHDNAPRLTVSHPTILQNPYTKMEFVYVSENTIDFRDTHNAKKEINKYDILQDLLTSDKIYSHDWQSGDIILYDNAQLLHRREKYEGIRFLKSLKIYPDDKYNTSIPGKVIS</sequence>
<dbReference type="InterPro" id="IPR051178">
    <property type="entry name" value="TfdA_dioxygenase"/>
</dbReference>
<name>A0AAD0YTF8_CHRID</name>
<dbReference type="PANTHER" id="PTHR43779">
    <property type="entry name" value="DIOXYGENASE RV0097-RELATED"/>
    <property type="match status" value="1"/>
</dbReference>
<keyword evidence="2" id="KW-0479">Metal-binding</keyword>
<feature type="domain" description="TauD/TfdA-like" evidence="6">
    <location>
        <begin position="21"/>
        <end position="257"/>
    </location>
</feature>
<dbReference type="Proteomes" id="UP000269015">
    <property type="component" value="Chromosome"/>
</dbReference>
<reference evidence="7 8" key="1">
    <citation type="submission" date="2018-11" db="EMBL/GenBank/DDBJ databases">
        <title>Proposal to divide the Flavobacteriaceae and reorganize its genera based on Amino Acid Identity values calculated from whole genome sequences.</title>
        <authorList>
            <person name="Nicholson A.C."/>
            <person name="Gulvik C.A."/>
            <person name="Whitney A.M."/>
            <person name="Humrighouse B.W."/>
            <person name="Bell M."/>
            <person name="Holmes B."/>
            <person name="Steigerwalt A.G."/>
            <person name="Villarma A."/>
            <person name="Sheth M."/>
            <person name="Batra D."/>
            <person name="Pryor J."/>
            <person name="Bernardet J.-F."/>
            <person name="Hugo C."/>
            <person name="Kampfer P."/>
            <person name="Newman J."/>
            <person name="McQuiston J.R."/>
        </authorList>
    </citation>
    <scope>NUCLEOTIDE SEQUENCE [LARGE SCALE GENOMIC DNA]</scope>
    <source>
        <strain evidence="7 8">H5559</strain>
    </source>
</reference>
<dbReference type="GO" id="GO:0016706">
    <property type="term" value="F:2-oxoglutarate-dependent dioxygenase activity"/>
    <property type="evidence" value="ECO:0007669"/>
    <property type="project" value="UniProtKB-ARBA"/>
</dbReference>
<protein>
    <submittedName>
        <fullName evidence="7">TauD/TfdA family dioxygenase</fullName>
    </submittedName>
</protein>
<dbReference type="Pfam" id="PF02668">
    <property type="entry name" value="TauD"/>
    <property type="match status" value="1"/>
</dbReference>
<dbReference type="PANTHER" id="PTHR43779:SF3">
    <property type="entry name" value="(3R)-3-[(CARBOXYMETHYL)AMINO]FATTY ACID OXYGENASE_DECARBOXYLASE"/>
    <property type="match status" value="1"/>
</dbReference>
<dbReference type="AlphaFoldDB" id="A0AAD0YTF8"/>
<dbReference type="RefSeq" id="WP_052003763.1">
    <property type="nucleotide sequence ID" value="NZ_CP033828.1"/>
</dbReference>
<evidence type="ECO:0000259" key="6">
    <source>
        <dbReference type="Pfam" id="PF02668"/>
    </source>
</evidence>
<proteinExistence type="inferred from homology"/>
<evidence type="ECO:0000313" key="7">
    <source>
        <dbReference type="EMBL" id="AZB16833.1"/>
    </source>
</evidence>
<evidence type="ECO:0000256" key="2">
    <source>
        <dbReference type="ARBA" id="ARBA00022723"/>
    </source>
</evidence>
<dbReference type="EMBL" id="CP033930">
    <property type="protein sequence ID" value="AZB16833.1"/>
    <property type="molecule type" value="Genomic_DNA"/>
</dbReference>
<dbReference type="GO" id="GO:0046872">
    <property type="term" value="F:metal ion binding"/>
    <property type="evidence" value="ECO:0007669"/>
    <property type="project" value="UniProtKB-KW"/>
</dbReference>
<dbReference type="InterPro" id="IPR042098">
    <property type="entry name" value="TauD-like_sf"/>
</dbReference>
<dbReference type="InterPro" id="IPR003819">
    <property type="entry name" value="TauD/TfdA-like"/>
</dbReference>
<keyword evidence="3 7" id="KW-0223">Dioxygenase</keyword>
<keyword evidence="4" id="KW-0560">Oxidoreductase</keyword>
<dbReference type="Gene3D" id="3.60.130.10">
    <property type="entry name" value="Clavaminate synthase-like"/>
    <property type="match status" value="1"/>
</dbReference>
<evidence type="ECO:0000256" key="3">
    <source>
        <dbReference type="ARBA" id="ARBA00022964"/>
    </source>
</evidence>
<dbReference type="GeneID" id="56897736"/>
<gene>
    <name evidence="7" type="ORF">EG352_03125</name>
</gene>
<dbReference type="SUPFAM" id="SSF51197">
    <property type="entry name" value="Clavaminate synthase-like"/>
    <property type="match status" value="1"/>
</dbReference>
<comment type="similarity">
    <text evidence="1">Belongs to the TfdA dioxygenase family.</text>
</comment>
<evidence type="ECO:0000256" key="5">
    <source>
        <dbReference type="ARBA" id="ARBA00023004"/>
    </source>
</evidence>
<keyword evidence="5" id="KW-0408">Iron</keyword>
<evidence type="ECO:0000256" key="1">
    <source>
        <dbReference type="ARBA" id="ARBA00005896"/>
    </source>
</evidence>
<evidence type="ECO:0000256" key="4">
    <source>
        <dbReference type="ARBA" id="ARBA00023002"/>
    </source>
</evidence>
<organism evidence="7 8">
    <name type="scientific">Chryseobacterium indologenes</name>
    <name type="common">Flavobacterium indologenes</name>
    <dbReference type="NCBI Taxonomy" id="253"/>
    <lineage>
        <taxon>Bacteria</taxon>
        <taxon>Pseudomonadati</taxon>
        <taxon>Bacteroidota</taxon>
        <taxon>Flavobacteriia</taxon>
        <taxon>Flavobacteriales</taxon>
        <taxon>Weeksellaceae</taxon>
        <taxon>Chryseobacterium group</taxon>
        <taxon>Chryseobacterium</taxon>
    </lineage>
</organism>